<feature type="region of interest" description="Disordered" evidence="1">
    <location>
        <begin position="317"/>
        <end position="339"/>
    </location>
</feature>
<reference evidence="2" key="1">
    <citation type="journal article" date="2014" name="Int. J. Syst. Evol. Microbiol.">
        <title>Complete genome sequence of Corynebacterium casei LMG S-19264T (=DSM 44701T), isolated from a smear-ripened cheese.</title>
        <authorList>
            <consortium name="US DOE Joint Genome Institute (JGI-PGF)"/>
            <person name="Walter F."/>
            <person name="Albersmeier A."/>
            <person name="Kalinowski J."/>
            <person name="Ruckert C."/>
        </authorList>
    </citation>
    <scope>NUCLEOTIDE SEQUENCE</scope>
    <source>
        <strain evidence="2">CGMCC 4.7201</strain>
    </source>
</reference>
<organism evidence="2 3">
    <name type="scientific">Wenjunlia tyrosinilytica</name>
    <dbReference type="NCBI Taxonomy" id="1544741"/>
    <lineage>
        <taxon>Bacteria</taxon>
        <taxon>Bacillati</taxon>
        <taxon>Actinomycetota</taxon>
        <taxon>Actinomycetes</taxon>
        <taxon>Kitasatosporales</taxon>
        <taxon>Streptomycetaceae</taxon>
        <taxon>Wenjunlia</taxon>
    </lineage>
</organism>
<gene>
    <name evidence="2" type="ORF">GCM10012280_57410</name>
</gene>
<evidence type="ECO:0000313" key="2">
    <source>
        <dbReference type="EMBL" id="GGO96890.1"/>
    </source>
</evidence>
<keyword evidence="3" id="KW-1185">Reference proteome</keyword>
<proteinExistence type="predicted"/>
<dbReference type="AlphaFoldDB" id="A0A917ZVY0"/>
<evidence type="ECO:0000313" key="3">
    <source>
        <dbReference type="Proteomes" id="UP000641932"/>
    </source>
</evidence>
<name>A0A917ZVY0_9ACTN</name>
<evidence type="ECO:0000256" key="1">
    <source>
        <dbReference type="SAM" id="MobiDB-lite"/>
    </source>
</evidence>
<reference evidence="2" key="2">
    <citation type="submission" date="2020-09" db="EMBL/GenBank/DDBJ databases">
        <authorList>
            <person name="Sun Q."/>
            <person name="Zhou Y."/>
        </authorList>
    </citation>
    <scope>NUCLEOTIDE SEQUENCE</scope>
    <source>
        <strain evidence="2">CGMCC 4.7201</strain>
    </source>
</reference>
<protein>
    <submittedName>
        <fullName evidence="2">Uncharacterized protein</fullName>
    </submittedName>
</protein>
<sequence>MGSGRWSTDVYTAAADYRAASGASAFDYSDRVTASAPRRDWKAHPSLDPAALKGGKVRESRDCDEHPTSLAISVIFDVTGSMRSVPRILQTKLPSLFGLILRKGYVEHPQILFGAVGDATCDRVPLQLGQFESDNRMDDDLGNILLEGGGGGQLTESYELALYAMARHTALDCHEKRGRRGYLFLIGDEMPYGKVKAREVREVFGDTLEADIPVTAILAELRRKFDVYFIVPQGASHVGNTDILQRWQGLLGQNVVELDDLDAVCETIALTIGLGEEAIDLEAGLEDLADVGSTAGDSVGRALATLGRERATIAVSDSPLIDPSSHDGADHGPSTTTRL</sequence>
<dbReference type="Proteomes" id="UP000641932">
    <property type="component" value="Unassembled WGS sequence"/>
</dbReference>
<dbReference type="RefSeq" id="WP_189134737.1">
    <property type="nucleotide sequence ID" value="NZ_BMMS01000031.1"/>
</dbReference>
<comment type="caution">
    <text evidence="2">The sequence shown here is derived from an EMBL/GenBank/DDBJ whole genome shotgun (WGS) entry which is preliminary data.</text>
</comment>
<dbReference type="EMBL" id="BMMS01000031">
    <property type="protein sequence ID" value="GGO96890.1"/>
    <property type="molecule type" value="Genomic_DNA"/>
</dbReference>
<accession>A0A917ZVY0</accession>